<evidence type="ECO:0000313" key="1">
    <source>
        <dbReference type="EMBL" id="AZS72249.1"/>
    </source>
</evidence>
<reference evidence="1 2" key="1">
    <citation type="submission" date="2018-04" db="EMBL/GenBank/DDBJ databases">
        <title>Complete genome sequences of Streptomyces lydicus strain WYEC and characterization of antagonistic properties of biological control agents.</title>
        <authorList>
            <person name="Mariita R.M."/>
            <person name="Sello J.K."/>
        </authorList>
    </citation>
    <scope>NUCLEOTIDE SEQUENCE [LARGE SCALE GENOMIC DNA]</scope>
    <source>
        <strain evidence="1 2">WYEC 108</strain>
    </source>
</reference>
<proteinExistence type="predicted"/>
<accession>A0A3S9YB66</accession>
<dbReference type="EMBL" id="CP029042">
    <property type="protein sequence ID" value="AZS72249.1"/>
    <property type="molecule type" value="Genomic_DNA"/>
</dbReference>
<sequence>MSTTASDLYLARRNAYAEFLSAADSEASVCWRKADGQYGGPEETTAAQDAAYTVTRDRYNQILVEPVGPDKEAQALIEQIRLLGRATKEEQDWISFKKAREVFVDAARVCLKDTLDG</sequence>
<protein>
    <submittedName>
        <fullName evidence="1">Uncharacterized protein</fullName>
    </submittedName>
</protein>
<name>A0A3S9YB66_9ACTN</name>
<organism evidence="1 2">
    <name type="scientific">Streptomyces lydicus</name>
    <dbReference type="NCBI Taxonomy" id="47763"/>
    <lineage>
        <taxon>Bacteria</taxon>
        <taxon>Bacillati</taxon>
        <taxon>Actinomycetota</taxon>
        <taxon>Actinomycetes</taxon>
        <taxon>Kitasatosporales</taxon>
        <taxon>Streptomycetaceae</taxon>
        <taxon>Streptomyces</taxon>
    </lineage>
</organism>
<gene>
    <name evidence="1" type="ORF">DDE74_15930</name>
</gene>
<dbReference type="Proteomes" id="UP000275579">
    <property type="component" value="Chromosome"/>
</dbReference>
<dbReference type="RefSeq" id="WP_127151372.1">
    <property type="nucleotide sequence ID" value="NZ_CP029042.1"/>
</dbReference>
<dbReference type="AlphaFoldDB" id="A0A3S9YB66"/>
<evidence type="ECO:0000313" key="2">
    <source>
        <dbReference type="Proteomes" id="UP000275579"/>
    </source>
</evidence>